<keyword evidence="1" id="KW-0812">Transmembrane</keyword>
<feature type="transmembrane region" description="Helical" evidence="1">
    <location>
        <begin position="31"/>
        <end position="50"/>
    </location>
</feature>
<organism evidence="3 4">
    <name type="scientific">Aspergillus pseudodeflectus</name>
    <dbReference type="NCBI Taxonomy" id="176178"/>
    <lineage>
        <taxon>Eukaryota</taxon>
        <taxon>Fungi</taxon>
        <taxon>Dikarya</taxon>
        <taxon>Ascomycota</taxon>
        <taxon>Pezizomycotina</taxon>
        <taxon>Eurotiomycetes</taxon>
        <taxon>Eurotiomycetidae</taxon>
        <taxon>Eurotiales</taxon>
        <taxon>Aspergillaceae</taxon>
        <taxon>Aspergillus</taxon>
        <taxon>Aspergillus subgen. Nidulantes</taxon>
    </lineage>
</organism>
<feature type="chain" id="PRO_5047053897" evidence="2">
    <location>
        <begin position="22"/>
        <end position="94"/>
    </location>
</feature>
<comment type="caution">
    <text evidence="3">The sequence shown here is derived from an EMBL/GenBank/DDBJ whole genome shotgun (WGS) entry which is preliminary data.</text>
</comment>
<keyword evidence="4" id="KW-1185">Reference proteome</keyword>
<feature type="signal peptide" evidence="2">
    <location>
        <begin position="1"/>
        <end position="21"/>
    </location>
</feature>
<dbReference type="Proteomes" id="UP001610444">
    <property type="component" value="Unassembled WGS sequence"/>
</dbReference>
<gene>
    <name evidence="3" type="ORF">BJX68DRAFT_266160</name>
</gene>
<keyword evidence="2" id="KW-0732">Signal</keyword>
<dbReference type="GeneID" id="98160581"/>
<evidence type="ECO:0000313" key="3">
    <source>
        <dbReference type="EMBL" id="KAL2851253.1"/>
    </source>
</evidence>
<proteinExistence type="predicted"/>
<evidence type="ECO:0000256" key="1">
    <source>
        <dbReference type="SAM" id="Phobius"/>
    </source>
</evidence>
<evidence type="ECO:0000256" key="2">
    <source>
        <dbReference type="SAM" id="SignalP"/>
    </source>
</evidence>
<dbReference type="PANTHER" id="PTHR31123:SF6">
    <property type="entry name" value="MEMBRANE AMMONIUM TRANSPORTER (ATO3), PUTATIVE (AFU_ORTHOLOGUE AFUA_5G01140)-RELATED"/>
    <property type="match status" value="1"/>
</dbReference>
<keyword evidence="1" id="KW-0472">Membrane</keyword>
<dbReference type="PANTHER" id="PTHR31123">
    <property type="entry name" value="ACCUMULATION OF DYADS PROTEIN 2-RELATED"/>
    <property type="match status" value="1"/>
</dbReference>
<protein>
    <submittedName>
        <fullName evidence="3">Uncharacterized protein</fullName>
    </submittedName>
</protein>
<name>A0ABR4KG53_9EURO</name>
<dbReference type="EMBL" id="JBFXLR010000018">
    <property type="protein sequence ID" value="KAL2851253.1"/>
    <property type="molecule type" value="Genomic_DNA"/>
</dbReference>
<dbReference type="InterPro" id="IPR051633">
    <property type="entry name" value="AceTr"/>
</dbReference>
<dbReference type="RefSeq" id="XP_070899694.1">
    <property type="nucleotide sequence ID" value="XM_071045417.1"/>
</dbReference>
<sequence length="94" mass="10334">MFLLLIVFALVSGAYFQLALGAVAPAGHLQYAAGAFNFTLCLVVWYMFWVEILDSVDFPITLPVGDLSTFVIGKSQKPQKGCRCQCQVQDGQEQ</sequence>
<accession>A0ABR4KG53</accession>
<reference evidence="3 4" key="1">
    <citation type="submission" date="2024-07" db="EMBL/GenBank/DDBJ databases">
        <title>Section-level genome sequencing and comparative genomics of Aspergillus sections Usti and Cavernicolus.</title>
        <authorList>
            <consortium name="Lawrence Berkeley National Laboratory"/>
            <person name="Nybo J.L."/>
            <person name="Vesth T.C."/>
            <person name="Theobald S."/>
            <person name="Frisvad J.C."/>
            <person name="Larsen T.O."/>
            <person name="Kjaerboelling I."/>
            <person name="Rothschild-Mancinelli K."/>
            <person name="Lyhne E.K."/>
            <person name="Kogle M.E."/>
            <person name="Barry K."/>
            <person name="Clum A."/>
            <person name="Na H."/>
            <person name="Ledsgaard L."/>
            <person name="Lin J."/>
            <person name="Lipzen A."/>
            <person name="Kuo A."/>
            <person name="Riley R."/>
            <person name="Mondo S."/>
            <person name="LaButti K."/>
            <person name="Haridas S."/>
            <person name="Pangalinan J."/>
            <person name="Salamov A.A."/>
            <person name="Simmons B.A."/>
            <person name="Magnuson J.K."/>
            <person name="Chen J."/>
            <person name="Drula E."/>
            <person name="Henrissat B."/>
            <person name="Wiebenga A."/>
            <person name="Lubbers R.J."/>
            <person name="Gomes A.C."/>
            <person name="Macurrencykelacurrency M.R."/>
            <person name="Stajich J."/>
            <person name="Grigoriev I.V."/>
            <person name="Mortensen U.H."/>
            <person name="De vries R.P."/>
            <person name="Baker S.E."/>
            <person name="Andersen M.R."/>
        </authorList>
    </citation>
    <scope>NUCLEOTIDE SEQUENCE [LARGE SCALE GENOMIC DNA]</scope>
    <source>
        <strain evidence="3 4">CBS 756.74</strain>
    </source>
</reference>
<keyword evidence="1" id="KW-1133">Transmembrane helix</keyword>
<evidence type="ECO:0000313" key="4">
    <source>
        <dbReference type="Proteomes" id="UP001610444"/>
    </source>
</evidence>